<dbReference type="InterPro" id="IPR011051">
    <property type="entry name" value="RmlC_Cupin_sf"/>
</dbReference>
<dbReference type="PANTHER" id="PTHR33271">
    <property type="entry name" value="OS04G0445200 PROTEIN"/>
    <property type="match status" value="1"/>
</dbReference>
<dbReference type="CDD" id="cd02227">
    <property type="entry name" value="cupin_TM1112-like"/>
    <property type="match status" value="1"/>
</dbReference>
<gene>
    <name evidence="2" type="ORF">MNBD_GAMMA06-1108</name>
</gene>
<dbReference type="EMBL" id="UOFD01000052">
    <property type="protein sequence ID" value="VAW52787.1"/>
    <property type="molecule type" value="Genomic_DNA"/>
</dbReference>
<proteinExistence type="predicted"/>
<reference evidence="2" key="1">
    <citation type="submission" date="2018-06" db="EMBL/GenBank/DDBJ databases">
        <authorList>
            <person name="Zhirakovskaya E."/>
        </authorList>
    </citation>
    <scope>NUCLEOTIDE SEQUENCE</scope>
</reference>
<evidence type="ECO:0000313" key="2">
    <source>
        <dbReference type="EMBL" id="VAW52787.1"/>
    </source>
</evidence>
<feature type="domain" description="(S)-ureidoglycine aminohydrolase cupin" evidence="1">
    <location>
        <begin position="20"/>
        <end position="88"/>
    </location>
</feature>
<dbReference type="InterPro" id="IPR014710">
    <property type="entry name" value="RmlC-like_jellyroll"/>
</dbReference>
<evidence type="ECO:0000259" key="1">
    <source>
        <dbReference type="Pfam" id="PF05899"/>
    </source>
</evidence>
<dbReference type="Pfam" id="PF05899">
    <property type="entry name" value="Cupin_3"/>
    <property type="match status" value="1"/>
</dbReference>
<dbReference type="AlphaFoldDB" id="A0A3B0WQ13"/>
<organism evidence="2">
    <name type="scientific">hydrothermal vent metagenome</name>
    <dbReference type="NCBI Taxonomy" id="652676"/>
    <lineage>
        <taxon>unclassified sequences</taxon>
        <taxon>metagenomes</taxon>
        <taxon>ecological metagenomes</taxon>
    </lineage>
</organism>
<name>A0A3B0WQ13_9ZZZZ</name>
<dbReference type="Gene3D" id="2.60.120.10">
    <property type="entry name" value="Jelly Rolls"/>
    <property type="match status" value="1"/>
</dbReference>
<protein>
    <recommendedName>
        <fullName evidence="1">(S)-ureidoglycine aminohydrolase cupin domain-containing protein</fullName>
    </recommendedName>
</protein>
<dbReference type="PANTHER" id="PTHR33271:SF22">
    <property type="entry name" value="OS04G0445200 PROTEIN"/>
    <property type="match status" value="1"/>
</dbReference>
<sequence>MDSITIEHNVTPAKLDVLYVDDWPIWEKGISEFDWHYDKKETCYIIEGKAIITPENEAPITIQEGDMVFFPKGMKCVWKIIEPIEKHYIFE</sequence>
<accession>A0A3B0WQ13</accession>
<dbReference type="InterPro" id="IPR008579">
    <property type="entry name" value="UGlyAH_Cupin_dom"/>
</dbReference>
<dbReference type="SUPFAM" id="SSF51182">
    <property type="entry name" value="RmlC-like cupins"/>
    <property type="match status" value="1"/>
</dbReference>